<evidence type="ECO:0000256" key="3">
    <source>
        <dbReference type="ARBA" id="ARBA00022989"/>
    </source>
</evidence>
<evidence type="ECO:0000313" key="9">
    <source>
        <dbReference type="EMBL" id="KAF4636448.1"/>
    </source>
</evidence>
<comment type="subcellular location">
    <subcellularLocation>
        <location evidence="1">Membrane</location>
        <topology evidence="1">Multi-pass membrane protein</topology>
    </subcellularLocation>
</comment>
<dbReference type="EMBL" id="JAAMPI010000065">
    <property type="protein sequence ID" value="KAF4636448.1"/>
    <property type="molecule type" value="Genomic_DNA"/>
</dbReference>
<feature type="transmembrane region" description="Helical" evidence="7">
    <location>
        <begin position="54"/>
        <end position="80"/>
    </location>
</feature>
<proteinExistence type="inferred from homology"/>
<feature type="compositionally biased region" description="Basic and acidic residues" evidence="6">
    <location>
        <begin position="325"/>
        <end position="345"/>
    </location>
</feature>
<dbReference type="OrthoDB" id="5401779at2759"/>
<keyword evidence="10" id="KW-1185">Reference proteome</keyword>
<organism evidence="9 10">
    <name type="scientific">Cudoniella acicularis</name>
    <dbReference type="NCBI Taxonomy" id="354080"/>
    <lineage>
        <taxon>Eukaryota</taxon>
        <taxon>Fungi</taxon>
        <taxon>Dikarya</taxon>
        <taxon>Ascomycota</taxon>
        <taxon>Pezizomycotina</taxon>
        <taxon>Leotiomycetes</taxon>
        <taxon>Helotiales</taxon>
        <taxon>Tricladiaceae</taxon>
        <taxon>Cudoniella</taxon>
    </lineage>
</organism>
<dbReference type="Pfam" id="PF20684">
    <property type="entry name" value="Fung_rhodopsin"/>
    <property type="match status" value="1"/>
</dbReference>
<evidence type="ECO:0000313" key="10">
    <source>
        <dbReference type="Proteomes" id="UP000566819"/>
    </source>
</evidence>
<evidence type="ECO:0000256" key="6">
    <source>
        <dbReference type="SAM" id="MobiDB-lite"/>
    </source>
</evidence>
<comment type="caution">
    <text evidence="9">The sequence shown here is derived from an EMBL/GenBank/DDBJ whole genome shotgun (WGS) entry which is preliminary data.</text>
</comment>
<comment type="similarity">
    <text evidence="5">Belongs to the SAT4 family.</text>
</comment>
<dbReference type="Proteomes" id="UP000566819">
    <property type="component" value="Unassembled WGS sequence"/>
</dbReference>
<feature type="transmembrane region" description="Helical" evidence="7">
    <location>
        <begin position="180"/>
        <end position="202"/>
    </location>
</feature>
<keyword evidence="4 7" id="KW-0472">Membrane</keyword>
<name>A0A8H4W6T5_9HELO</name>
<dbReference type="PANTHER" id="PTHR33048:SF47">
    <property type="entry name" value="INTEGRAL MEMBRANE PROTEIN-RELATED"/>
    <property type="match status" value="1"/>
</dbReference>
<dbReference type="InterPro" id="IPR049326">
    <property type="entry name" value="Rhodopsin_dom_fungi"/>
</dbReference>
<evidence type="ECO:0000256" key="7">
    <source>
        <dbReference type="SAM" id="Phobius"/>
    </source>
</evidence>
<dbReference type="InterPro" id="IPR052337">
    <property type="entry name" value="SAT4-like"/>
</dbReference>
<feature type="transmembrane region" description="Helical" evidence="7">
    <location>
        <begin position="20"/>
        <end position="42"/>
    </location>
</feature>
<dbReference type="GO" id="GO:0016020">
    <property type="term" value="C:membrane"/>
    <property type="evidence" value="ECO:0007669"/>
    <property type="project" value="UniProtKB-SubCell"/>
</dbReference>
<feature type="region of interest" description="Disordered" evidence="6">
    <location>
        <begin position="313"/>
        <end position="345"/>
    </location>
</feature>
<evidence type="ECO:0000256" key="2">
    <source>
        <dbReference type="ARBA" id="ARBA00022692"/>
    </source>
</evidence>
<feature type="domain" description="Rhodopsin" evidence="8">
    <location>
        <begin position="42"/>
        <end position="278"/>
    </location>
</feature>
<reference evidence="9 10" key="1">
    <citation type="submission" date="2020-03" db="EMBL/GenBank/DDBJ databases">
        <title>Draft Genome Sequence of Cudoniella acicularis.</title>
        <authorList>
            <person name="Buettner E."/>
            <person name="Kellner H."/>
        </authorList>
    </citation>
    <scope>NUCLEOTIDE SEQUENCE [LARGE SCALE GENOMIC DNA]</scope>
    <source>
        <strain evidence="9 10">DSM 108380</strain>
    </source>
</reference>
<keyword evidence="3 7" id="KW-1133">Transmembrane helix</keyword>
<feature type="transmembrane region" description="Helical" evidence="7">
    <location>
        <begin position="100"/>
        <end position="124"/>
    </location>
</feature>
<sequence>MDSTTPPDLEAYLAEDSGSKIINVVIVFGVLEVLFVWLFWAARVRMGTARGMDTYLMIPAFILAFANLVIGIVSVRYAGLGRHWLWVAQSPVMIERFLKLQLALTILNAPAKAFPKLAILCLYLRVFSTKAYRYATFAVAGIIIATWIASNIRSFVMCVPFAYQWDKTIAGGRCLNEFAFFTWITVPDFVIDSIMIILPLPIVWQLQTTLCQKIGLTVTFVAGGVGIFTSVIRFVVLIDFRDPESDLSWKAVTVVTWTIIVPGMYLIAACLPSLRPVLLPYFNSLDLQNAPARVRSILGMQTRYSITTDAENAGLSGIRRPPRAKTRERSRDGNSDSKNSEDRVWKGTFGDSGQVNCYRQSLSEDSERIQAIREDINAFHHSIIVEKAFTISTEPRVL</sequence>
<evidence type="ECO:0000256" key="1">
    <source>
        <dbReference type="ARBA" id="ARBA00004141"/>
    </source>
</evidence>
<accession>A0A8H4W6T5</accession>
<protein>
    <recommendedName>
        <fullName evidence="8">Rhodopsin domain-containing protein</fullName>
    </recommendedName>
</protein>
<feature type="transmembrane region" description="Helical" evidence="7">
    <location>
        <begin position="214"/>
        <end position="236"/>
    </location>
</feature>
<dbReference type="PANTHER" id="PTHR33048">
    <property type="entry name" value="PTH11-LIKE INTEGRAL MEMBRANE PROTEIN (AFU_ORTHOLOGUE AFUA_5G11245)"/>
    <property type="match status" value="1"/>
</dbReference>
<evidence type="ECO:0000256" key="5">
    <source>
        <dbReference type="ARBA" id="ARBA00038359"/>
    </source>
</evidence>
<feature type="transmembrane region" description="Helical" evidence="7">
    <location>
        <begin position="248"/>
        <end position="271"/>
    </location>
</feature>
<evidence type="ECO:0000259" key="8">
    <source>
        <dbReference type="Pfam" id="PF20684"/>
    </source>
</evidence>
<gene>
    <name evidence="9" type="ORF">G7Y89_g1636</name>
</gene>
<feature type="transmembrane region" description="Helical" evidence="7">
    <location>
        <begin position="131"/>
        <end position="150"/>
    </location>
</feature>
<evidence type="ECO:0000256" key="4">
    <source>
        <dbReference type="ARBA" id="ARBA00023136"/>
    </source>
</evidence>
<dbReference type="AlphaFoldDB" id="A0A8H4W6T5"/>
<keyword evidence="2 7" id="KW-0812">Transmembrane</keyword>